<gene>
    <name evidence="1" type="ORF">APZ16_04480</name>
</gene>
<sequence length="325" mass="37629">MVSFDYKSGHFWGEASARAWLDAHLSTVMRFLWEKVDPKDHEEVLKLFHDTPEIGRRIMEDYLASDEEKLEKIKRDIVENEGMIILILGAKGAGKSAFGTLLLEMAHEGGKLCYVVGAEEQTPPFAKTIRNPARATSNSVVLVDEAAVRYGARTSMRALQRDTLGTLHTLRHTGRNYIVVTQTASDADVKWFRNADRLVIKRQTQFAEEFERKPLMRFIEIMRPHDVKGTLYWADTFHVFIKNTPLPKCWSEKMSKVYKVWDEETALEKGREMLQDDYTAEEIQIEAQLHSFIKPIAWWVEKLFQEQQPEEIKKKPVETVQVISE</sequence>
<proteinExistence type="predicted"/>
<dbReference type="AlphaFoldDB" id="A0A147JVW9"/>
<dbReference type="Gene3D" id="3.40.50.300">
    <property type="entry name" value="P-loop containing nucleotide triphosphate hydrolases"/>
    <property type="match status" value="1"/>
</dbReference>
<protein>
    <recommendedName>
        <fullName evidence="3">Zona occludens toxin N-terminal domain-containing protein</fullName>
    </recommendedName>
</protein>
<dbReference type="SUPFAM" id="SSF52540">
    <property type="entry name" value="P-loop containing nucleoside triphosphate hydrolases"/>
    <property type="match status" value="1"/>
</dbReference>
<reference evidence="1 2" key="1">
    <citation type="journal article" date="2016" name="Nat. Microbiol.">
        <title>Genomic inference of the metabolism of cosmopolitan subsurface Archaea, Hadesarchaea.</title>
        <authorList>
            <person name="Baker B.J."/>
            <person name="Saw J.H."/>
            <person name="Lind A.E."/>
            <person name="Lazar C.S."/>
            <person name="Hinrichs K.-U."/>
            <person name="Teske A.P."/>
            <person name="Ettema T.J."/>
        </authorList>
    </citation>
    <scope>NUCLEOTIDE SEQUENCE [LARGE SCALE GENOMIC DNA]</scope>
</reference>
<dbReference type="EMBL" id="LQMQ01000038">
    <property type="protein sequence ID" value="KUO40639.1"/>
    <property type="molecule type" value="Genomic_DNA"/>
</dbReference>
<organism evidence="1 2">
    <name type="scientific">Hadarchaeum yellowstonense</name>
    <dbReference type="NCBI Taxonomy" id="1776334"/>
    <lineage>
        <taxon>Archaea</taxon>
        <taxon>Methanobacteriati</taxon>
        <taxon>Candidatus Hadarchaeota</taxon>
        <taxon>Candidatus Hadarchaeia</taxon>
        <taxon>Candidatus Hadarchaeales</taxon>
        <taxon>Candidatus Hadarchaeaceae</taxon>
        <taxon>Candidatus Hadarchaeum</taxon>
    </lineage>
</organism>
<name>A0A147JVW9_HADYE</name>
<dbReference type="InterPro" id="IPR027417">
    <property type="entry name" value="P-loop_NTPase"/>
</dbReference>
<evidence type="ECO:0000313" key="1">
    <source>
        <dbReference type="EMBL" id="KUO40639.1"/>
    </source>
</evidence>
<comment type="caution">
    <text evidence="1">The sequence shown here is derived from an EMBL/GenBank/DDBJ whole genome shotgun (WGS) entry which is preliminary data.</text>
</comment>
<evidence type="ECO:0008006" key="3">
    <source>
        <dbReference type="Google" id="ProtNLM"/>
    </source>
</evidence>
<dbReference type="STRING" id="1776334.APZ16_04480"/>
<accession>A0A147JVW9</accession>
<dbReference type="Proteomes" id="UP000074294">
    <property type="component" value="Unassembled WGS sequence"/>
</dbReference>
<evidence type="ECO:0000313" key="2">
    <source>
        <dbReference type="Proteomes" id="UP000074294"/>
    </source>
</evidence>